<comment type="caution">
    <text evidence="1">The sequence shown here is derived from an EMBL/GenBank/DDBJ whole genome shotgun (WGS) entry which is preliminary data.</text>
</comment>
<dbReference type="EMBL" id="CACRXK020005476">
    <property type="protein sequence ID" value="CAB4006319.1"/>
    <property type="molecule type" value="Genomic_DNA"/>
</dbReference>
<accession>A0A6S7HPG9</accession>
<gene>
    <name evidence="1" type="ORF">PACLA_8A005259</name>
</gene>
<name>A0A6S7HPG9_PARCT</name>
<dbReference type="Proteomes" id="UP001152795">
    <property type="component" value="Unassembled WGS sequence"/>
</dbReference>
<dbReference type="AlphaFoldDB" id="A0A6S7HPG9"/>
<evidence type="ECO:0000313" key="1">
    <source>
        <dbReference type="EMBL" id="CAB4006319.1"/>
    </source>
</evidence>
<evidence type="ECO:0000313" key="2">
    <source>
        <dbReference type="Proteomes" id="UP001152795"/>
    </source>
</evidence>
<protein>
    <submittedName>
        <fullName evidence="1">Uncharacterized protein</fullName>
    </submittedName>
</protein>
<proteinExistence type="predicted"/>
<keyword evidence="2" id="KW-1185">Reference proteome</keyword>
<reference evidence="1" key="1">
    <citation type="submission" date="2020-04" db="EMBL/GenBank/DDBJ databases">
        <authorList>
            <person name="Alioto T."/>
            <person name="Alioto T."/>
            <person name="Gomez Garrido J."/>
        </authorList>
    </citation>
    <scope>NUCLEOTIDE SEQUENCE</scope>
    <source>
        <strain evidence="1">A484AB</strain>
    </source>
</reference>
<organism evidence="1 2">
    <name type="scientific">Paramuricea clavata</name>
    <name type="common">Red gorgonian</name>
    <name type="synonym">Violescent sea-whip</name>
    <dbReference type="NCBI Taxonomy" id="317549"/>
    <lineage>
        <taxon>Eukaryota</taxon>
        <taxon>Metazoa</taxon>
        <taxon>Cnidaria</taxon>
        <taxon>Anthozoa</taxon>
        <taxon>Octocorallia</taxon>
        <taxon>Malacalcyonacea</taxon>
        <taxon>Plexauridae</taxon>
        <taxon>Paramuricea</taxon>
    </lineage>
</organism>
<sequence length="113" mass="12558">MKNSVTVAVIKIERSTRNADERIATKTTPLAAKHAKIKIFLFVTRLYEYGCSTAMYLSNVIPNKINVDIPSVIGNNLYARTATKQFESPLTSPERLARYKGIPKTPTTKSAPD</sequence>